<reference evidence="2 3" key="1">
    <citation type="submission" date="2015-09" db="EMBL/GenBank/DDBJ databases">
        <authorList>
            <consortium name="Swine Surveillance"/>
        </authorList>
    </citation>
    <scope>NUCLEOTIDE SEQUENCE [LARGE SCALE GENOMIC DNA]</scope>
    <source>
        <strain evidence="2 3">CECT 5294</strain>
    </source>
</reference>
<evidence type="ECO:0000313" key="3">
    <source>
        <dbReference type="Proteomes" id="UP000051298"/>
    </source>
</evidence>
<gene>
    <name evidence="2" type="ORF">THS5294_03296</name>
</gene>
<dbReference type="SUPFAM" id="SSF53850">
    <property type="entry name" value="Periplasmic binding protein-like II"/>
    <property type="match status" value="1"/>
</dbReference>
<dbReference type="InterPro" id="IPR011852">
    <property type="entry name" value="TRAP_TAXI"/>
</dbReference>
<keyword evidence="1" id="KW-0732">Signal</keyword>
<dbReference type="PANTHER" id="PTHR42941:SF1">
    <property type="entry name" value="SLL1037 PROTEIN"/>
    <property type="match status" value="1"/>
</dbReference>
<proteinExistence type="predicted"/>
<dbReference type="Proteomes" id="UP000051298">
    <property type="component" value="Unassembled WGS sequence"/>
</dbReference>
<dbReference type="NCBIfam" id="TIGR02122">
    <property type="entry name" value="TRAP_TAXI"/>
    <property type="match status" value="1"/>
</dbReference>
<keyword evidence="2" id="KW-0675">Receptor</keyword>
<dbReference type="Gene3D" id="3.40.190.10">
    <property type="entry name" value="Periplasmic binding protein-like II"/>
    <property type="match status" value="2"/>
</dbReference>
<sequence length="336" mass="34959">MKMFTKAAFAAAVLAVGAMGTAKAEEANYVLSTASTGGTYYPVGVALSTLVKVKLQPKQKIGMSAISSAGSGENVRLIREGEAQFGILQGLFGYYAATGTGPLAEVGPQEHLRSVSMLWQNVEQFIIAADAAESGTLSDVTKLSGASMALGRQNSGTIGSNAALMAGLGIDINEAFDLVYAGYGPSAEALQNGQVKGISTPAGVPTGAVSQLMASAGDSVKFLNVTPEELAAADGGRNLWTPYTIAAGTYPGQTEDIQTMAQPNFLATHADLPEEHVYMITKTMYENLPFLQAIHPATKAMAIESAIAGLPVPLHPGAQRYYEEVGIEIPARLIAQ</sequence>
<dbReference type="RefSeq" id="WP_038004542.1">
    <property type="nucleotide sequence ID" value="NZ_CYRX01000033.1"/>
</dbReference>
<dbReference type="AlphaFoldDB" id="A0A0P1F2X7"/>
<accession>A0A0P1F2X7</accession>
<dbReference type="eggNOG" id="COG2358">
    <property type="taxonomic scope" value="Bacteria"/>
</dbReference>
<dbReference type="Pfam" id="PF16868">
    <property type="entry name" value="NMT1_3"/>
    <property type="match status" value="1"/>
</dbReference>
<evidence type="ECO:0000313" key="2">
    <source>
        <dbReference type="EMBL" id="CUH61982.1"/>
    </source>
</evidence>
<organism evidence="2 3">
    <name type="scientific">Thalassobacter stenotrophicus</name>
    <dbReference type="NCBI Taxonomy" id="266809"/>
    <lineage>
        <taxon>Bacteria</taxon>
        <taxon>Pseudomonadati</taxon>
        <taxon>Pseudomonadota</taxon>
        <taxon>Alphaproteobacteria</taxon>
        <taxon>Rhodobacterales</taxon>
        <taxon>Roseobacteraceae</taxon>
        <taxon>Thalassobacter</taxon>
    </lineage>
</organism>
<name>A0A0P1F2X7_9RHOB</name>
<feature type="signal peptide" evidence="1">
    <location>
        <begin position="1"/>
        <end position="24"/>
    </location>
</feature>
<protein>
    <submittedName>
        <fullName evidence="2">TRAP transporter solute receptor, TAXI family</fullName>
    </submittedName>
</protein>
<dbReference type="EMBL" id="CYRX01000033">
    <property type="protein sequence ID" value="CUH61982.1"/>
    <property type="molecule type" value="Genomic_DNA"/>
</dbReference>
<dbReference type="CDD" id="cd13520">
    <property type="entry name" value="PBP2_TAXI_TRAP"/>
    <property type="match status" value="1"/>
</dbReference>
<dbReference type="STRING" id="266809.PM03_01895"/>
<feature type="chain" id="PRO_5006062205" evidence="1">
    <location>
        <begin position="25"/>
        <end position="336"/>
    </location>
</feature>
<evidence type="ECO:0000256" key="1">
    <source>
        <dbReference type="SAM" id="SignalP"/>
    </source>
</evidence>
<dbReference type="PANTHER" id="PTHR42941">
    <property type="entry name" value="SLL1037 PROTEIN"/>
    <property type="match status" value="1"/>
</dbReference>